<reference evidence="3" key="1">
    <citation type="submission" date="2011-02" db="EMBL/GenBank/DDBJ databases">
        <title>Complete sequence of Methanobacterium sp. AL-21.</title>
        <authorList>
            <consortium name="US DOE Joint Genome Institute"/>
            <person name="Lucas S."/>
            <person name="Copeland A."/>
            <person name="Lapidus A."/>
            <person name="Cheng J.-F."/>
            <person name="Goodwin L."/>
            <person name="Pitluck S."/>
            <person name="Chertkov O."/>
            <person name="Detter J.C."/>
            <person name="Han C."/>
            <person name="Tapia R."/>
            <person name="Land M."/>
            <person name="Hauser L."/>
            <person name="Kyrpides N."/>
            <person name="Ivanova N."/>
            <person name="Mikhailova N."/>
            <person name="Pagani I."/>
            <person name="Cadillo-Quiroz H."/>
            <person name="Imachi H."/>
            <person name="Zinder S."/>
            <person name="Liu W."/>
            <person name="Woyke T."/>
        </authorList>
    </citation>
    <scope>NUCLEOTIDE SEQUENCE [LARGE SCALE GENOMIC DNA]</scope>
    <source>
        <strain evidence="3">AL-21</strain>
    </source>
</reference>
<sequence>MVYISDLDHHFLIMELKLINVVNSISTFTLSFEAIYLAKERDM</sequence>
<protein>
    <submittedName>
        <fullName evidence="2">Uncharacterized protein</fullName>
    </submittedName>
</protein>
<dbReference type="KEGG" id="mel:Metbo_0500"/>
<feature type="transmembrane region" description="Helical" evidence="1">
    <location>
        <begin position="18"/>
        <end position="38"/>
    </location>
</feature>
<keyword evidence="1" id="KW-0812">Transmembrane</keyword>
<dbReference type="Proteomes" id="UP000007490">
    <property type="component" value="Chromosome"/>
</dbReference>
<reference evidence="2 3" key="2">
    <citation type="journal article" date="2014" name="Int. J. Syst. Evol. Microbiol.">
        <title>Methanobacterium paludis sp. nov. and a novel strain of Methanobacterium lacus isolated from northern peatlands.</title>
        <authorList>
            <person name="Cadillo-Quiroz H."/>
            <person name="Brauer S.L."/>
            <person name="Goodson N."/>
            <person name="Yavitt J.B."/>
            <person name="Zinder S.H."/>
        </authorList>
    </citation>
    <scope>NUCLEOTIDE SEQUENCE [LARGE SCALE GENOMIC DNA]</scope>
    <source>
        <strain evidence="2 3">AL-21</strain>
    </source>
</reference>
<proteinExistence type="predicted"/>
<organism evidence="2 3">
    <name type="scientific">Methanobacterium lacus (strain AL-21)</name>
    <dbReference type="NCBI Taxonomy" id="877455"/>
    <lineage>
        <taxon>Archaea</taxon>
        <taxon>Methanobacteriati</taxon>
        <taxon>Methanobacteriota</taxon>
        <taxon>Methanomada group</taxon>
        <taxon>Methanobacteria</taxon>
        <taxon>Methanobacteriales</taxon>
        <taxon>Methanobacteriaceae</taxon>
        <taxon>Methanobacterium</taxon>
    </lineage>
</organism>
<keyword evidence="1" id="KW-0472">Membrane</keyword>
<dbReference type="GeneID" id="76259512"/>
<dbReference type="EMBL" id="CP002551">
    <property type="protein sequence ID" value="ADZ08752.1"/>
    <property type="molecule type" value="Genomic_DNA"/>
</dbReference>
<evidence type="ECO:0000256" key="1">
    <source>
        <dbReference type="SAM" id="Phobius"/>
    </source>
</evidence>
<dbReference type="RefSeq" id="WP_013644103.1">
    <property type="nucleotide sequence ID" value="NC_015216.1"/>
</dbReference>
<keyword evidence="1" id="KW-1133">Transmembrane helix</keyword>
<dbReference type="HOGENOM" id="CLU_3227812_0_0_2"/>
<evidence type="ECO:0000313" key="3">
    <source>
        <dbReference type="Proteomes" id="UP000007490"/>
    </source>
</evidence>
<dbReference type="STRING" id="877455.Metbo_0500"/>
<accession>F0T9K4</accession>
<evidence type="ECO:0000313" key="2">
    <source>
        <dbReference type="EMBL" id="ADZ08752.1"/>
    </source>
</evidence>
<keyword evidence="3" id="KW-1185">Reference proteome</keyword>
<gene>
    <name evidence="2" type="ordered locus">Metbo_0500</name>
</gene>
<dbReference type="AlphaFoldDB" id="F0T9K4"/>
<name>F0T9K4_METLA</name>